<evidence type="ECO:0000256" key="2">
    <source>
        <dbReference type="SAM" id="SignalP"/>
    </source>
</evidence>
<dbReference type="Gene3D" id="2.70.220.10">
    <property type="entry name" value="Ganglioside GM2 activator"/>
    <property type="match status" value="1"/>
</dbReference>
<evidence type="ECO:0000256" key="1">
    <source>
        <dbReference type="ARBA" id="ARBA00022729"/>
    </source>
</evidence>
<sequence>MFQLIIYCLLPLLTFGAINWEDCGQADRSLVLRKFNVKGDKVFVDGNNSIEAEVDFSLLDPLDEEVTMSSEFRRYFSILGVEASVKIPCRSDVGSCSGSFCYFVDSYKNLANTFAAQLKVPPSCKMQVGRYMGNVSYPIPLKDIGHVMSAALQFAASGKYGLVMRWYYRDAEIGCVSIMADVEFKL</sequence>
<dbReference type="GO" id="GO:0008047">
    <property type="term" value="F:enzyme activator activity"/>
    <property type="evidence" value="ECO:0007669"/>
    <property type="project" value="InterPro"/>
</dbReference>
<dbReference type="PANTHER" id="PTHR17357">
    <property type="entry name" value="GM2 GANGLIOSIDE ACTIVATOR PROTEIN"/>
    <property type="match status" value="1"/>
</dbReference>
<gene>
    <name evidence="3" type="primary">107370274</name>
</gene>
<dbReference type="EnsemblMetazoa" id="tetur40g00120.1">
    <property type="protein sequence ID" value="tetur40g00120.1"/>
    <property type="gene ID" value="tetur40g00120"/>
</dbReference>
<reference evidence="3" key="2">
    <citation type="submission" date="2015-06" db="UniProtKB">
        <authorList>
            <consortium name="EnsemblMetazoa"/>
        </authorList>
    </citation>
    <scope>IDENTIFICATION</scope>
</reference>
<evidence type="ECO:0008006" key="5">
    <source>
        <dbReference type="Google" id="ProtNLM"/>
    </source>
</evidence>
<dbReference type="GO" id="GO:0005319">
    <property type="term" value="F:lipid transporter activity"/>
    <property type="evidence" value="ECO:0007669"/>
    <property type="project" value="TreeGrafter"/>
</dbReference>
<evidence type="ECO:0000313" key="3">
    <source>
        <dbReference type="EnsemblMetazoa" id="tetur40g00120.1"/>
    </source>
</evidence>
<dbReference type="HOGENOM" id="CLU_1463141_0_0_1"/>
<dbReference type="KEGG" id="tut:107370274"/>
<dbReference type="GO" id="GO:0006689">
    <property type="term" value="P:ganglioside catabolic process"/>
    <property type="evidence" value="ECO:0007669"/>
    <property type="project" value="InterPro"/>
</dbReference>
<accession>T1L4Q9</accession>
<feature type="chain" id="PRO_5004582132" description="MD-2-related lipid-recognition domain-containing protein" evidence="2">
    <location>
        <begin position="17"/>
        <end position="186"/>
    </location>
</feature>
<keyword evidence="4" id="KW-1185">Reference proteome</keyword>
<dbReference type="EMBL" id="CAEY01001160">
    <property type="status" value="NOT_ANNOTATED_CDS"/>
    <property type="molecule type" value="Genomic_DNA"/>
</dbReference>
<dbReference type="AlphaFoldDB" id="T1L4Q9"/>
<organism evidence="3 4">
    <name type="scientific">Tetranychus urticae</name>
    <name type="common">Two-spotted spider mite</name>
    <dbReference type="NCBI Taxonomy" id="32264"/>
    <lineage>
        <taxon>Eukaryota</taxon>
        <taxon>Metazoa</taxon>
        <taxon>Ecdysozoa</taxon>
        <taxon>Arthropoda</taxon>
        <taxon>Chelicerata</taxon>
        <taxon>Arachnida</taxon>
        <taxon>Acari</taxon>
        <taxon>Acariformes</taxon>
        <taxon>Trombidiformes</taxon>
        <taxon>Prostigmata</taxon>
        <taxon>Eleutherengona</taxon>
        <taxon>Raphignathae</taxon>
        <taxon>Tetranychoidea</taxon>
        <taxon>Tetranychidae</taxon>
        <taxon>Tetranychus</taxon>
    </lineage>
</organism>
<reference evidence="4" key="1">
    <citation type="submission" date="2011-08" db="EMBL/GenBank/DDBJ databases">
        <authorList>
            <person name="Rombauts S."/>
        </authorList>
    </citation>
    <scope>NUCLEOTIDE SEQUENCE</scope>
    <source>
        <strain evidence="4">London</strain>
    </source>
</reference>
<dbReference type="InterPro" id="IPR028996">
    <property type="entry name" value="GM2-AP"/>
</dbReference>
<dbReference type="GO" id="GO:0009898">
    <property type="term" value="C:cytoplasmic side of plasma membrane"/>
    <property type="evidence" value="ECO:0007669"/>
    <property type="project" value="TreeGrafter"/>
</dbReference>
<dbReference type="OrthoDB" id="6407652at2759"/>
<evidence type="ECO:0000313" key="4">
    <source>
        <dbReference type="Proteomes" id="UP000015104"/>
    </source>
</evidence>
<dbReference type="SUPFAM" id="SSF63707">
    <property type="entry name" value="Ganglioside M2 (gm2) activator"/>
    <property type="match status" value="1"/>
</dbReference>
<feature type="signal peptide" evidence="2">
    <location>
        <begin position="1"/>
        <end position="16"/>
    </location>
</feature>
<keyword evidence="1 2" id="KW-0732">Signal</keyword>
<dbReference type="PANTHER" id="PTHR17357:SF0">
    <property type="entry name" value="GANGLIOSIDE GM2 ACTIVATOR"/>
    <property type="match status" value="1"/>
</dbReference>
<dbReference type="InterPro" id="IPR036846">
    <property type="entry name" value="GM2-AP_sf"/>
</dbReference>
<name>T1L4Q9_TETUR</name>
<proteinExistence type="predicted"/>
<protein>
    <recommendedName>
        <fullName evidence="5">MD-2-related lipid-recognition domain-containing protein</fullName>
    </recommendedName>
</protein>
<dbReference type="Proteomes" id="UP000015104">
    <property type="component" value="Unassembled WGS sequence"/>
</dbReference>